<feature type="compositionally biased region" description="Polar residues" evidence="1">
    <location>
        <begin position="782"/>
        <end position="803"/>
    </location>
</feature>
<dbReference type="GO" id="GO:0009374">
    <property type="term" value="F:biotin binding"/>
    <property type="evidence" value="ECO:0007669"/>
    <property type="project" value="InterPro"/>
</dbReference>
<keyword evidence="2" id="KW-0732">Signal</keyword>
<feature type="compositionally biased region" description="Polar residues" evidence="1">
    <location>
        <begin position="893"/>
        <end position="904"/>
    </location>
</feature>
<evidence type="ECO:0000256" key="1">
    <source>
        <dbReference type="SAM" id="MobiDB-lite"/>
    </source>
</evidence>
<dbReference type="EMBL" id="LFJN01000002">
    <property type="protein sequence ID" value="KPI44953.1"/>
    <property type="molecule type" value="Genomic_DNA"/>
</dbReference>
<evidence type="ECO:0000313" key="3">
    <source>
        <dbReference type="EMBL" id="KPI44953.1"/>
    </source>
</evidence>
<dbReference type="OrthoDB" id="4116414at2759"/>
<feature type="chain" id="PRO_5005873359" evidence="2">
    <location>
        <begin position="23"/>
        <end position="920"/>
    </location>
</feature>
<dbReference type="AlphaFoldDB" id="A0A0N1HGR8"/>
<protein>
    <submittedName>
        <fullName evidence="3">Uncharacterized protein</fullName>
    </submittedName>
</protein>
<dbReference type="VEuPathDB" id="FungiDB:AB675_2691"/>
<organism evidence="3 4">
    <name type="scientific">Cyphellophora attinorum</name>
    <dbReference type="NCBI Taxonomy" id="1664694"/>
    <lineage>
        <taxon>Eukaryota</taxon>
        <taxon>Fungi</taxon>
        <taxon>Dikarya</taxon>
        <taxon>Ascomycota</taxon>
        <taxon>Pezizomycotina</taxon>
        <taxon>Eurotiomycetes</taxon>
        <taxon>Chaetothyriomycetidae</taxon>
        <taxon>Chaetothyriales</taxon>
        <taxon>Cyphellophoraceae</taxon>
        <taxon>Cyphellophora</taxon>
    </lineage>
</organism>
<reference evidence="3 4" key="1">
    <citation type="submission" date="2015-06" db="EMBL/GenBank/DDBJ databases">
        <title>Draft genome of the ant-associated black yeast Phialophora attae CBS 131958.</title>
        <authorList>
            <person name="Moreno L.F."/>
            <person name="Stielow B.J."/>
            <person name="de Hoog S."/>
            <person name="Vicente V.A."/>
            <person name="Weiss V.A."/>
            <person name="de Vries M."/>
            <person name="Cruz L.M."/>
            <person name="Souza E.M."/>
        </authorList>
    </citation>
    <scope>NUCLEOTIDE SEQUENCE [LARGE SCALE GENOMIC DNA]</scope>
    <source>
        <strain evidence="3 4">CBS 131958</strain>
    </source>
</reference>
<dbReference type="PROSITE" id="PS51326">
    <property type="entry name" value="AVIDIN_2"/>
    <property type="match status" value="1"/>
</dbReference>
<proteinExistence type="predicted"/>
<name>A0A0N1HGR8_9EURO</name>
<gene>
    <name evidence="3" type="ORF">AB675_2691</name>
</gene>
<evidence type="ECO:0000313" key="4">
    <source>
        <dbReference type="Proteomes" id="UP000038010"/>
    </source>
</evidence>
<feature type="region of interest" description="Disordered" evidence="1">
    <location>
        <begin position="781"/>
        <end position="811"/>
    </location>
</feature>
<comment type="caution">
    <text evidence="3">The sequence shown here is derived from an EMBL/GenBank/DDBJ whole genome shotgun (WGS) entry which is preliminary data.</text>
</comment>
<keyword evidence="4" id="KW-1185">Reference proteome</keyword>
<sequence length="920" mass="91437">MALHSVLLLLIVTFSFIDHALAGVSCASSPPQRACTVTYDPSRVAQTGPTSTVYGAIVTTRLNVVDCRYCTVTNLENNPAPVGPFSERCTESVLTITELGCMTEAVVSTRGGIGSPISTSLDEIPLQTSPPMLDKRAVLAEQELAMEVAEIVDPGNWTLIESIQTYRKQCYSAFVAVSLIISGAEPHLLCNITNNTDTKLSMSNKGLDGEQISNLICFWAVFGYHFSTSTFQVLDTLATAATSFTYAMQYGLNSTQDVARLCGGLNLDDPMYEQLHIDSQGINTVLCSGVSSSSSTSTSISDTTITSFSQTVSAGGGQVVWTSYGSNGSVLVTGTAGSFSWANSFGTGAATATWGASGAVAGTGSAAATGTAVSGSWSGGNESAAATASAVSGSWSGSIGSAWSSGTTISGSWPGGNGSVSAGETVVSGSWSVGTAVSDSASAGSGVNATTGGNGGAQSTGQWSITAGTAASGAGSASWGWNATGFEPGNGPTAEPVTTVSRNGTVVVVGTATADEGPLSLTTFTDANGSVIVSGTAAISVSATSGSGIDTLSITGTDQTTQSAAASFNITASMPGPVVPTGSAINVSAVPSLSWTTSTNSNGSIIVIGTGAVSSAPSFSWNVGNATAGGGASGGVWSSGVGSGGASGSMWSSGAVSVGGGQLISYSGMAWSSWIVSGTPTVAIITGTESSISWGTEKETATITGSGQDATFTIYQITMTITKTIIVYATAIEQTWSVWGAGGGGIISGVGTAGTWTLEGSSFANSSSPSATGSIITDIWPNATQGTGQAPDTGSPASITGSPATPGDVPGGFNVTATGRLNFTSTVVTSGSTHIATGETNTTTTIVGVGIAPFGIAPFGTGAITTNSENVTFTPVWSGPVSAGTGSAGTVHENGTLSNSSWTSSKFSYPDWSTSTSTAS</sequence>
<dbReference type="InterPro" id="IPR005468">
    <property type="entry name" value="Avidin/str"/>
</dbReference>
<evidence type="ECO:0000256" key="2">
    <source>
        <dbReference type="SAM" id="SignalP"/>
    </source>
</evidence>
<dbReference type="GeneID" id="28734562"/>
<accession>A0A0N1HGR8</accession>
<feature type="region of interest" description="Disordered" evidence="1">
    <location>
        <begin position="884"/>
        <end position="904"/>
    </location>
</feature>
<dbReference type="Proteomes" id="UP000038010">
    <property type="component" value="Unassembled WGS sequence"/>
</dbReference>
<dbReference type="RefSeq" id="XP_018004916.1">
    <property type="nucleotide sequence ID" value="XM_018142683.1"/>
</dbReference>
<feature type="signal peptide" evidence="2">
    <location>
        <begin position="1"/>
        <end position="22"/>
    </location>
</feature>